<protein>
    <submittedName>
        <fullName evidence="1">Uncharacterized protein</fullName>
    </submittedName>
</protein>
<reference evidence="1 2" key="1">
    <citation type="submission" date="2013-11" db="EMBL/GenBank/DDBJ databases">
        <title>Draft genome of the bovine lungworm Dictyocaulus viviparus.</title>
        <authorList>
            <person name="Mitreva M."/>
        </authorList>
    </citation>
    <scope>NUCLEOTIDE SEQUENCE [LARGE SCALE GENOMIC DNA]</scope>
    <source>
        <strain evidence="1 2">HannoverDv2000</strain>
    </source>
</reference>
<gene>
    <name evidence="1" type="ORF">DICVIV_01187</name>
</gene>
<proteinExistence type="predicted"/>
<keyword evidence="2" id="KW-1185">Reference proteome</keyword>
<evidence type="ECO:0000313" key="2">
    <source>
        <dbReference type="Proteomes" id="UP000053766"/>
    </source>
</evidence>
<sequence>MLSKTLNTETIAISKKYFEKSGRGIHFENRNRKKQWLQAILPLGDFVHFSWLPANNAKVPVLSICTLRKSSFLEWDVHVISAPSNKRSTGFINEFYKIVLMLILKRKNGKSPSLMCYGRVKKSPFSSDLLLILGREGEVRCDMNLVSLQQIRCILTVSALKHSTLETLRNGADHMVVR</sequence>
<dbReference type="Proteomes" id="UP000053766">
    <property type="component" value="Unassembled WGS sequence"/>
</dbReference>
<organism evidence="1 2">
    <name type="scientific">Dictyocaulus viviparus</name>
    <name type="common">Bovine lungworm</name>
    <dbReference type="NCBI Taxonomy" id="29172"/>
    <lineage>
        <taxon>Eukaryota</taxon>
        <taxon>Metazoa</taxon>
        <taxon>Ecdysozoa</taxon>
        <taxon>Nematoda</taxon>
        <taxon>Chromadorea</taxon>
        <taxon>Rhabditida</taxon>
        <taxon>Rhabditina</taxon>
        <taxon>Rhabditomorpha</taxon>
        <taxon>Strongyloidea</taxon>
        <taxon>Metastrongylidae</taxon>
        <taxon>Dictyocaulus</taxon>
    </lineage>
</organism>
<dbReference type="EMBL" id="KN716162">
    <property type="protein sequence ID" value="KJH52602.1"/>
    <property type="molecule type" value="Genomic_DNA"/>
</dbReference>
<name>A0A0D8Y8Q8_DICVI</name>
<reference evidence="2" key="2">
    <citation type="journal article" date="2016" name="Sci. Rep.">
        <title>Dictyocaulus viviparus genome, variome and transcriptome elucidate lungworm biology and support future intervention.</title>
        <authorList>
            <person name="McNulty S.N."/>
            <person name="Strube C."/>
            <person name="Rosa B.A."/>
            <person name="Martin J.C."/>
            <person name="Tyagi R."/>
            <person name="Choi Y.J."/>
            <person name="Wang Q."/>
            <person name="Hallsworth Pepin K."/>
            <person name="Zhang X."/>
            <person name="Ozersky P."/>
            <person name="Wilson R.K."/>
            <person name="Sternberg P.W."/>
            <person name="Gasser R.B."/>
            <person name="Mitreva M."/>
        </authorList>
    </citation>
    <scope>NUCLEOTIDE SEQUENCE [LARGE SCALE GENOMIC DNA]</scope>
    <source>
        <strain evidence="2">HannoverDv2000</strain>
    </source>
</reference>
<accession>A0A0D8Y8Q8</accession>
<evidence type="ECO:0000313" key="1">
    <source>
        <dbReference type="EMBL" id="KJH52602.1"/>
    </source>
</evidence>
<dbReference type="AlphaFoldDB" id="A0A0D8Y8Q8"/>